<keyword evidence="2" id="KW-1185">Reference proteome</keyword>
<gene>
    <name evidence="1" type="ORF">CBR_g31352</name>
</gene>
<organism evidence="1 2">
    <name type="scientific">Chara braunii</name>
    <name type="common">Braun's stonewort</name>
    <dbReference type="NCBI Taxonomy" id="69332"/>
    <lineage>
        <taxon>Eukaryota</taxon>
        <taxon>Viridiplantae</taxon>
        <taxon>Streptophyta</taxon>
        <taxon>Charophyceae</taxon>
        <taxon>Charales</taxon>
        <taxon>Characeae</taxon>
        <taxon>Chara</taxon>
    </lineage>
</organism>
<comment type="caution">
    <text evidence="1">The sequence shown here is derived from an EMBL/GenBank/DDBJ whole genome shotgun (WGS) entry which is preliminary data.</text>
</comment>
<protein>
    <submittedName>
        <fullName evidence="1">Uncharacterized protein</fullName>
    </submittedName>
</protein>
<dbReference type="Gramene" id="GBG80796">
    <property type="protein sequence ID" value="GBG80796"/>
    <property type="gene ID" value="CBR_g31352"/>
</dbReference>
<evidence type="ECO:0000313" key="1">
    <source>
        <dbReference type="EMBL" id="GBG80796.1"/>
    </source>
</evidence>
<evidence type="ECO:0000313" key="2">
    <source>
        <dbReference type="Proteomes" id="UP000265515"/>
    </source>
</evidence>
<proteinExistence type="predicted"/>
<dbReference type="EMBL" id="BFEA01000357">
    <property type="protein sequence ID" value="GBG80796.1"/>
    <property type="molecule type" value="Genomic_DNA"/>
</dbReference>
<dbReference type="AlphaFoldDB" id="A0A388LER1"/>
<name>A0A388LER1_CHABU</name>
<reference evidence="1 2" key="1">
    <citation type="journal article" date="2018" name="Cell">
        <title>The Chara Genome: Secondary Complexity and Implications for Plant Terrestrialization.</title>
        <authorList>
            <person name="Nishiyama T."/>
            <person name="Sakayama H."/>
            <person name="Vries J.D."/>
            <person name="Buschmann H."/>
            <person name="Saint-Marcoux D."/>
            <person name="Ullrich K.K."/>
            <person name="Haas F.B."/>
            <person name="Vanderstraeten L."/>
            <person name="Becker D."/>
            <person name="Lang D."/>
            <person name="Vosolsobe S."/>
            <person name="Rombauts S."/>
            <person name="Wilhelmsson P.K.I."/>
            <person name="Janitza P."/>
            <person name="Kern R."/>
            <person name="Heyl A."/>
            <person name="Rumpler F."/>
            <person name="Villalobos L.I.A.C."/>
            <person name="Clay J.M."/>
            <person name="Skokan R."/>
            <person name="Toyoda A."/>
            <person name="Suzuki Y."/>
            <person name="Kagoshima H."/>
            <person name="Schijlen E."/>
            <person name="Tajeshwar N."/>
            <person name="Catarino B."/>
            <person name="Hetherington A.J."/>
            <person name="Saltykova A."/>
            <person name="Bonnot C."/>
            <person name="Breuninger H."/>
            <person name="Symeonidi A."/>
            <person name="Radhakrishnan G.V."/>
            <person name="Van Nieuwerburgh F."/>
            <person name="Deforce D."/>
            <person name="Chang C."/>
            <person name="Karol K.G."/>
            <person name="Hedrich R."/>
            <person name="Ulvskov P."/>
            <person name="Glockner G."/>
            <person name="Delwiche C.F."/>
            <person name="Petrasek J."/>
            <person name="Van de Peer Y."/>
            <person name="Friml J."/>
            <person name="Beilby M."/>
            <person name="Dolan L."/>
            <person name="Kohara Y."/>
            <person name="Sugano S."/>
            <person name="Fujiyama A."/>
            <person name="Delaux P.-M."/>
            <person name="Quint M."/>
            <person name="TheiBen G."/>
            <person name="Hagemann M."/>
            <person name="Harholt J."/>
            <person name="Dunand C."/>
            <person name="Zachgo S."/>
            <person name="Langdale J."/>
            <person name="Maumus F."/>
            <person name="Straeten D.V.D."/>
            <person name="Gould S.B."/>
            <person name="Rensing S.A."/>
        </authorList>
    </citation>
    <scope>NUCLEOTIDE SEQUENCE [LARGE SCALE GENOMIC DNA]</scope>
    <source>
        <strain evidence="1 2">S276</strain>
    </source>
</reference>
<dbReference type="Proteomes" id="UP000265515">
    <property type="component" value="Unassembled WGS sequence"/>
</dbReference>
<accession>A0A388LER1</accession>
<sequence>MDAIKLAWDTGCFPHFFEVLGFGDLAVLTGAWDWSRNEFDDELRVLCEMLELRKQEYTKECRELGGRSAGVEQILLRIWGVDDSHLEGRIPEIRAGGQRAKCDDLAIEEEEKEEMERAIEAITATIRDSPLANDRVGGSASERDQYTAFAPLASTYWVEHTSTGFRHAILKMESFNHVAPISVKALQFLGNMIDAQVKECRAQGSSGSLNAPGQMITLPTGRRSWEKQKSECDEFLHLRYTSRVMEPLSIRRLLNEILARSRRYADMRSDSSIRLLQNEGCTHVITLDTSITGNPLLQGIINSGLNHIPCMALDVDEAESEVDDFLDRLFTTVMELRDLTTSTRSFLRRIVLKKAKGRITKYREEHRHVTAEPFEHSAVKRELEFLTGRFLICLTDKAPNTPAFVCKNFIRKMAFQRLSGPEFVSIAPPPAAVIARIQGELSAIPALPIASAALPYLMTVFKAHKGTFRWITNTTNTVVSPAADLCACLLRFLLPLAQTFCQERSLEVEEQYGVRPNLWWAIALVGEFSANLLEKVFSVFSTDITRCFETIPTDNSEDSLPAAVRFYVQSAMRCGGRGARAMSFGSEYGRMAACGHPRWTAIRQRVWHLWSSGKRIFVGSQSGASPTVYCAWGTTYGGR</sequence>